<dbReference type="PANTHER" id="PTHR32432:SF3">
    <property type="entry name" value="ETHANOLAMINE UTILIZATION PROTEIN EUTJ"/>
    <property type="match status" value="1"/>
</dbReference>
<dbReference type="SUPFAM" id="SSF53067">
    <property type="entry name" value="Actin-like ATPase domain"/>
    <property type="match status" value="2"/>
</dbReference>
<dbReference type="Proteomes" id="UP000029003">
    <property type="component" value="Unassembled WGS sequence"/>
</dbReference>
<organism evidence="1 2">
    <name type="scientific">Bifidobacterium thermacidophilum subsp. thermacidophilum</name>
    <dbReference type="NCBI Taxonomy" id="79262"/>
    <lineage>
        <taxon>Bacteria</taxon>
        <taxon>Bacillati</taxon>
        <taxon>Actinomycetota</taxon>
        <taxon>Actinomycetes</taxon>
        <taxon>Bifidobacteriales</taxon>
        <taxon>Bifidobacteriaceae</taxon>
        <taxon>Bifidobacterium</taxon>
    </lineage>
</organism>
<dbReference type="RefSeq" id="WP_029575707.1">
    <property type="nucleotide sequence ID" value="NZ_JGZT01000006.1"/>
</dbReference>
<dbReference type="EMBL" id="JGZT01000006">
    <property type="protein sequence ID" value="KFJ02882.1"/>
    <property type="molecule type" value="Genomic_DNA"/>
</dbReference>
<dbReference type="PANTHER" id="PTHR32432">
    <property type="entry name" value="CELL DIVISION PROTEIN FTSA-RELATED"/>
    <property type="match status" value="1"/>
</dbReference>
<dbReference type="InterPro" id="IPR005883">
    <property type="entry name" value="PilM"/>
</dbReference>
<dbReference type="InterPro" id="IPR050696">
    <property type="entry name" value="FtsA/MreB"/>
</dbReference>
<dbReference type="CDD" id="cd24049">
    <property type="entry name" value="ASKHA_NBD_PilM"/>
    <property type="match status" value="1"/>
</dbReference>
<name>A0A087E531_9BIFI</name>
<dbReference type="Pfam" id="PF11104">
    <property type="entry name" value="PilM_2"/>
    <property type="match status" value="1"/>
</dbReference>
<proteinExistence type="predicted"/>
<dbReference type="AlphaFoldDB" id="A0A087E531"/>
<evidence type="ECO:0000313" key="1">
    <source>
        <dbReference type="EMBL" id="KFJ02882.1"/>
    </source>
</evidence>
<protein>
    <submittedName>
        <fullName evidence="1">Type IV pilus assembly protein PilM</fullName>
    </submittedName>
</protein>
<reference evidence="1 2" key="1">
    <citation type="submission" date="2014-03" db="EMBL/GenBank/DDBJ databases">
        <title>Genomics of Bifidobacteria.</title>
        <authorList>
            <person name="Ventura M."/>
            <person name="Milani C."/>
            <person name="Lugli G.A."/>
        </authorList>
    </citation>
    <scope>NUCLEOTIDE SEQUENCE [LARGE SCALE GENOMIC DNA]</scope>
    <source>
        <strain evidence="1 2">LMG 21395</strain>
    </source>
</reference>
<dbReference type="NCBIfam" id="TIGR01175">
    <property type="entry name" value="pilM"/>
    <property type="match status" value="1"/>
</dbReference>
<dbReference type="InterPro" id="IPR043129">
    <property type="entry name" value="ATPase_NBD"/>
</dbReference>
<dbReference type="Gene3D" id="3.30.420.40">
    <property type="match status" value="2"/>
</dbReference>
<dbReference type="Gene3D" id="3.30.1490.300">
    <property type="match status" value="1"/>
</dbReference>
<sequence length="347" mass="37376">MKPITTLSLSNDAIRAAVIANPYTERPQILQYRTIGLPTGAVVDGEVVDPQTVTGLLRGLIKNAKFPKDLALVYTSRRVVYREMTFPEMPLAELHDTLPFQVKNYIALPVDDSIIDFVPLTREEQAQGAVLHGMVVATLRTGVEKTTTAIQNAGFAVRSVDVSAFSLARVFRDQSRDKAIAVVNVGSNSTDVIVLSQGHPVALRAVPSGADDITQAVAKALDIPFEGALEIKNRIGLQNVVGDERLEKAEEIIRDTTAQLIVGIRNTLNVYNTDHPAMVADDIVLVGAGSMLAGFPPVLASSTNKTVTIGDPFTHFIVGEDAKRQNINVHGPEYAAVLGLALGKRPR</sequence>
<dbReference type="OrthoDB" id="1926201at2"/>
<accession>A0A087E531</accession>
<gene>
    <name evidence="1" type="ORF">THER5_1352</name>
</gene>
<comment type="caution">
    <text evidence="1">The sequence shown here is derived from an EMBL/GenBank/DDBJ whole genome shotgun (WGS) entry which is preliminary data.</text>
</comment>
<dbReference type="PIRSF" id="PIRSF019169">
    <property type="entry name" value="PilM"/>
    <property type="match status" value="1"/>
</dbReference>
<evidence type="ECO:0000313" key="2">
    <source>
        <dbReference type="Proteomes" id="UP000029003"/>
    </source>
</evidence>